<gene>
    <name evidence="2" type="ORF">Esi_0017_0168</name>
</gene>
<evidence type="ECO:0000313" key="3">
    <source>
        <dbReference type="Proteomes" id="UP000002630"/>
    </source>
</evidence>
<dbReference type="Gene3D" id="1.10.10.60">
    <property type="entry name" value="Homeodomain-like"/>
    <property type="match status" value="1"/>
</dbReference>
<dbReference type="OrthoDB" id="60033at2759"/>
<dbReference type="Proteomes" id="UP000002630">
    <property type="component" value="Linkage Group LG24"/>
</dbReference>
<organism evidence="2 3">
    <name type="scientific">Ectocarpus siliculosus</name>
    <name type="common">Brown alga</name>
    <name type="synonym">Conferva siliculosa</name>
    <dbReference type="NCBI Taxonomy" id="2880"/>
    <lineage>
        <taxon>Eukaryota</taxon>
        <taxon>Sar</taxon>
        <taxon>Stramenopiles</taxon>
        <taxon>Ochrophyta</taxon>
        <taxon>PX clade</taxon>
        <taxon>Phaeophyceae</taxon>
        <taxon>Ectocarpales</taxon>
        <taxon>Ectocarpaceae</taxon>
        <taxon>Ectocarpus</taxon>
    </lineage>
</organism>
<sequence length="144" mass="15898">MPDTLKLRARAKELPDKASASFAAAIFELGLKHSSPKVLMKLMPPKANSLTTEHIKSRLQKYRLHAHRSKVGDIRDLGAQCVREQLYLQEVLRQHISAQLKLQAEIHEHLTTAAAAPSPLDGSNSEVFNEEQAVEGKGGEEAAR</sequence>
<reference evidence="2 3" key="1">
    <citation type="journal article" date="2010" name="Nature">
        <title>The Ectocarpus genome and the independent evolution of multicellularity in brown algae.</title>
        <authorList>
            <person name="Cock J.M."/>
            <person name="Sterck L."/>
            <person name="Rouze P."/>
            <person name="Scornet D."/>
            <person name="Allen A.E."/>
            <person name="Amoutzias G."/>
            <person name="Anthouard V."/>
            <person name="Artiguenave F."/>
            <person name="Aury J.M."/>
            <person name="Badger J.H."/>
            <person name="Beszteri B."/>
            <person name="Billiau K."/>
            <person name="Bonnet E."/>
            <person name="Bothwell J.H."/>
            <person name="Bowler C."/>
            <person name="Boyen C."/>
            <person name="Brownlee C."/>
            <person name="Carrano C.J."/>
            <person name="Charrier B."/>
            <person name="Cho G.Y."/>
            <person name="Coelho S.M."/>
            <person name="Collen J."/>
            <person name="Corre E."/>
            <person name="Da Silva C."/>
            <person name="Delage L."/>
            <person name="Delaroque N."/>
            <person name="Dittami S.M."/>
            <person name="Doulbeau S."/>
            <person name="Elias M."/>
            <person name="Farnham G."/>
            <person name="Gachon C.M."/>
            <person name="Gschloessl B."/>
            <person name="Heesch S."/>
            <person name="Jabbari K."/>
            <person name="Jubin C."/>
            <person name="Kawai H."/>
            <person name="Kimura K."/>
            <person name="Kloareg B."/>
            <person name="Kupper F.C."/>
            <person name="Lang D."/>
            <person name="Le Bail A."/>
            <person name="Leblanc C."/>
            <person name="Lerouge P."/>
            <person name="Lohr M."/>
            <person name="Lopez P.J."/>
            <person name="Martens C."/>
            <person name="Maumus F."/>
            <person name="Michel G."/>
            <person name="Miranda-Saavedra D."/>
            <person name="Morales J."/>
            <person name="Moreau H."/>
            <person name="Motomura T."/>
            <person name="Nagasato C."/>
            <person name="Napoli C.A."/>
            <person name="Nelson D.R."/>
            <person name="Nyvall-Collen P."/>
            <person name="Peters A.F."/>
            <person name="Pommier C."/>
            <person name="Potin P."/>
            <person name="Poulain J."/>
            <person name="Quesneville H."/>
            <person name="Read B."/>
            <person name="Rensing S.A."/>
            <person name="Ritter A."/>
            <person name="Rousvoal S."/>
            <person name="Samanta M."/>
            <person name="Samson G."/>
            <person name="Schroeder D.C."/>
            <person name="Segurens B."/>
            <person name="Strittmatter M."/>
            <person name="Tonon T."/>
            <person name="Tregear J.W."/>
            <person name="Valentin K."/>
            <person name="von Dassow P."/>
            <person name="Yamagishi T."/>
            <person name="Van de Peer Y."/>
            <person name="Wincker P."/>
        </authorList>
    </citation>
    <scope>NUCLEOTIDE SEQUENCE [LARGE SCALE GENOMIC DNA]</scope>
    <source>
        <strain evidence="3">Ec32 / CCAP1310/4</strain>
    </source>
</reference>
<feature type="region of interest" description="Disordered" evidence="1">
    <location>
        <begin position="115"/>
        <end position="144"/>
    </location>
</feature>
<protein>
    <submittedName>
        <fullName evidence="2">Uncharacterized protein</fullName>
    </submittedName>
</protein>
<keyword evidence="3" id="KW-1185">Reference proteome</keyword>
<dbReference type="EMBL" id="FN649749">
    <property type="protein sequence ID" value="CBJ25938.1"/>
    <property type="molecule type" value="Genomic_DNA"/>
</dbReference>
<accession>D7FMP1</accession>
<name>D7FMP1_ECTSI</name>
<evidence type="ECO:0000256" key="1">
    <source>
        <dbReference type="SAM" id="MobiDB-lite"/>
    </source>
</evidence>
<dbReference type="EMBL" id="FN648214">
    <property type="protein sequence ID" value="CBJ25938.1"/>
    <property type="molecule type" value="Genomic_DNA"/>
</dbReference>
<dbReference type="InParanoid" id="D7FMP1"/>
<dbReference type="AlphaFoldDB" id="D7FMP1"/>
<proteinExistence type="predicted"/>
<evidence type="ECO:0000313" key="2">
    <source>
        <dbReference type="EMBL" id="CBJ25938.1"/>
    </source>
</evidence>